<dbReference type="EMBL" id="HBGF01046379">
    <property type="protein sequence ID" value="CAD9147530.1"/>
    <property type="molecule type" value="Transcribed_RNA"/>
</dbReference>
<name>A0A7S1QT17_NEODS</name>
<proteinExistence type="predicted"/>
<gene>
    <name evidence="2" type="ORF">NDES1114_LOCUS31027</name>
</gene>
<evidence type="ECO:0000313" key="2">
    <source>
        <dbReference type="EMBL" id="CAD9147530.1"/>
    </source>
</evidence>
<feature type="region of interest" description="Disordered" evidence="1">
    <location>
        <begin position="1"/>
        <end position="20"/>
    </location>
</feature>
<protein>
    <submittedName>
        <fullName evidence="2">Uncharacterized protein</fullName>
    </submittedName>
</protein>
<reference evidence="2" key="1">
    <citation type="submission" date="2021-01" db="EMBL/GenBank/DDBJ databases">
        <authorList>
            <person name="Corre E."/>
            <person name="Pelletier E."/>
            <person name="Niang G."/>
            <person name="Scheremetjew M."/>
            <person name="Finn R."/>
            <person name="Kale V."/>
            <person name="Holt S."/>
            <person name="Cochrane G."/>
            <person name="Meng A."/>
            <person name="Brown T."/>
            <person name="Cohen L."/>
        </authorList>
    </citation>
    <scope>NUCLEOTIDE SEQUENCE</scope>
    <source>
        <strain evidence="2">CCAP 1951/1</strain>
    </source>
</reference>
<feature type="compositionally biased region" description="Basic and acidic residues" evidence="1">
    <location>
        <begin position="297"/>
        <end position="323"/>
    </location>
</feature>
<feature type="region of interest" description="Disordered" evidence="1">
    <location>
        <begin position="139"/>
        <end position="360"/>
    </location>
</feature>
<organism evidence="2">
    <name type="scientific">Neobodo designis</name>
    <name type="common">Flagellated protozoan</name>
    <name type="synonym">Bodo designis</name>
    <dbReference type="NCBI Taxonomy" id="312471"/>
    <lineage>
        <taxon>Eukaryota</taxon>
        <taxon>Discoba</taxon>
        <taxon>Euglenozoa</taxon>
        <taxon>Kinetoplastea</taxon>
        <taxon>Metakinetoplastina</taxon>
        <taxon>Neobodonida</taxon>
        <taxon>Neobodo</taxon>
    </lineage>
</organism>
<feature type="compositionally biased region" description="Low complexity" evidence="1">
    <location>
        <begin position="252"/>
        <end position="286"/>
    </location>
</feature>
<evidence type="ECO:0000256" key="1">
    <source>
        <dbReference type="SAM" id="MobiDB-lite"/>
    </source>
</evidence>
<feature type="compositionally biased region" description="Polar residues" evidence="1">
    <location>
        <begin position="210"/>
        <end position="227"/>
    </location>
</feature>
<dbReference type="AlphaFoldDB" id="A0A7S1QT17"/>
<feature type="compositionally biased region" description="Polar residues" evidence="1">
    <location>
        <begin position="151"/>
        <end position="169"/>
    </location>
</feature>
<feature type="region of interest" description="Disordered" evidence="1">
    <location>
        <begin position="384"/>
        <end position="418"/>
    </location>
</feature>
<sequence>MGDADAWLVSPARNVPRPPPCQKAMSERAEELLATGKWARAVDPETGADFFFDVCKPQLRTWNLAGWVEHQFVLHEAMSEPREAPPPVSDDSAGSEEHWRERIVHLYEQYNPSKLPVVDELLSRYAGREQELWRNLMSKYGAGDASPPPAKQTSPKPSSRDPSPASTPGRTVRQELVDTPSPQQTQTRESPRDDDERDVTGNVQVPVREPTTSPVRRSDPRSASLSPRQAAELKARALLTKSTVPTGRSDQTPLKRTTPTRSTPTARRGSPASSRRGASPTSGRRGIPTEDPAWAEDLERRTAMVAARREELAKQRREARAAREAQVAARQADQLQLQRTKSLTTPTGPTPEKVRPTTPKRVVRDRVSLVERQAEAAAALRVRNTAERPATAEFDASCPTPNAVGWKGNVPIDNNARS</sequence>
<feature type="compositionally biased region" description="Polar residues" evidence="1">
    <location>
        <begin position="240"/>
        <end position="251"/>
    </location>
</feature>
<accession>A0A7S1QT17</accession>
<feature type="compositionally biased region" description="Low complexity" evidence="1">
    <location>
        <begin position="324"/>
        <end position="339"/>
    </location>
</feature>